<name>A0ABV0ZS06_9TELE</name>
<evidence type="ECO:0000313" key="2">
    <source>
        <dbReference type="Proteomes" id="UP001469553"/>
    </source>
</evidence>
<dbReference type="Proteomes" id="UP001469553">
    <property type="component" value="Unassembled WGS sequence"/>
</dbReference>
<gene>
    <name evidence="1" type="ORF">AMECASPLE_032154</name>
</gene>
<proteinExistence type="predicted"/>
<protein>
    <submittedName>
        <fullName evidence="1">Uncharacterized protein</fullName>
    </submittedName>
</protein>
<sequence length="56" mass="6119">LASFPCSSSLRLSSHLSCSCQRPALFLLSSWYVPDSFLIPCLSNFCSCSAPSVRFV</sequence>
<accession>A0ABV0ZS06</accession>
<organism evidence="1 2">
    <name type="scientific">Ameca splendens</name>
    <dbReference type="NCBI Taxonomy" id="208324"/>
    <lineage>
        <taxon>Eukaryota</taxon>
        <taxon>Metazoa</taxon>
        <taxon>Chordata</taxon>
        <taxon>Craniata</taxon>
        <taxon>Vertebrata</taxon>
        <taxon>Euteleostomi</taxon>
        <taxon>Actinopterygii</taxon>
        <taxon>Neopterygii</taxon>
        <taxon>Teleostei</taxon>
        <taxon>Neoteleostei</taxon>
        <taxon>Acanthomorphata</taxon>
        <taxon>Ovalentaria</taxon>
        <taxon>Atherinomorphae</taxon>
        <taxon>Cyprinodontiformes</taxon>
        <taxon>Goodeidae</taxon>
        <taxon>Ameca</taxon>
    </lineage>
</organism>
<comment type="caution">
    <text evidence="1">The sequence shown here is derived from an EMBL/GenBank/DDBJ whole genome shotgun (WGS) entry which is preliminary data.</text>
</comment>
<reference evidence="1 2" key="1">
    <citation type="submission" date="2021-06" db="EMBL/GenBank/DDBJ databases">
        <authorList>
            <person name="Palmer J.M."/>
        </authorList>
    </citation>
    <scope>NUCLEOTIDE SEQUENCE [LARGE SCALE GENOMIC DNA]</scope>
    <source>
        <strain evidence="1 2">AS_MEX2019</strain>
        <tissue evidence="1">Muscle</tissue>
    </source>
</reference>
<evidence type="ECO:0000313" key="1">
    <source>
        <dbReference type="EMBL" id="MEQ2308816.1"/>
    </source>
</evidence>
<keyword evidence="2" id="KW-1185">Reference proteome</keyword>
<feature type="non-terminal residue" evidence="1">
    <location>
        <position position="1"/>
    </location>
</feature>
<dbReference type="EMBL" id="JAHRIP010069949">
    <property type="protein sequence ID" value="MEQ2308816.1"/>
    <property type="molecule type" value="Genomic_DNA"/>
</dbReference>